<comment type="caution">
    <text evidence="2">The sequence shown here is derived from an EMBL/GenBank/DDBJ whole genome shotgun (WGS) entry which is preliminary data.</text>
</comment>
<keyword evidence="3" id="KW-1185">Reference proteome</keyword>
<proteinExistence type="predicted"/>
<protein>
    <recommendedName>
        <fullName evidence="1">Reverse transcriptase zinc-binding domain-containing protein</fullName>
    </recommendedName>
</protein>
<evidence type="ECO:0000313" key="2">
    <source>
        <dbReference type="EMBL" id="KAJ9178692.1"/>
    </source>
</evidence>
<organism evidence="2 3">
    <name type="scientific">Hevea brasiliensis</name>
    <name type="common">Para rubber tree</name>
    <name type="synonym">Siphonia brasiliensis</name>
    <dbReference type="NCBI Taxonomy" id="3981"/>
    <lineage>
        <taxon>Eukaryota</taxon>
        <taxon>Viridiplantae</taxon>
        <taxon>Streptophyta</taxon>
        <taxon>Embryophyta</taxon>
        <taxon>Tracheophyta</taxon>
        <taxon>Spermatophyta</taxon>
        <taxon>Magnoliopsida</taxon>
        <taxon>eudicotyledons</taxon>
        <taxon>Gunneridae</taxon>
        <taxon>Pentapetalae</taxon>
        <taxon>rosids</taxon>
        <taxon>fabids</taxon>
        <taxon>Malpighiales</taxon>
        <taxon>Euphorbiaceae</taxon>
        <taxon>Crotonoideae</taxon>
        <taxon>Micrandreae</taxon>
        <taxon>Hevea</taxon>
    </lineage>
</organism>
<evidence type="ECO:0000259" key="1">
    <source>
        <dbReference type="Pfam" id="PF13966"/>
    </source>
</evidence>
<name>A0ABQ9MGT7_HEVBR</name>
<sequence>MAVASISKNLLNKLVIAFVDATGSWSVNLFKTYLPKKIFLKIVSIPSASVTQPEDGVFWVAQEHILTNVERVRRHLSTSSSCEVCLIGEEDVLHVLRDCPFTRQLWELD</sequence>
<dbReference type="EMBL" id="JARPOI010000006">
    <property type="protein sequence ID" value="KAJ9178692.1"/>
    <property type="molecule type" value="Genomic_DNA"/>
</dbReference>
<evidence type="ECO:0000313" key="3">
    <source>
        <dbReference type="Proteomes" id="UP001174677"/>
    </source>
</evidence>
<dbReference type="Proteomes" id="UP001174677">
    <property type="component" value="Chromosome 6"/>
</dbReference>
<dbReference type="Pfam" id="PF13966">
    <property type="entry name" value="zf-RVT"/>
    <property type="match status" value="1"/>
</dbReference>
<reference evidence="2" key="1">
    <citation type="journal article" date="2023" name="Plant Biotechnol. J.">
        <title>Chromosome-level wild Hevea brasiliensis genome provides new tools for genomic-assisted breeding and valuable loci to elevate rubber yield.</title>
        <authorList>
            <person name="Cheng H."/>
            <person name="Song X."/>
            <person name="Hu Y."/>
            <person name="Wu T."/>
            <person name="Yang Q."/>
            <person name="An Z."/>
            <person name="Feng S."/>
            <person name="Deng Z."/>
            <person name="Wu W."/>
            <person name="Zeng X."/>
            <person name="Tu M."/>
            <person name="Wang X."/>
            <person name="Huang H."/>
        </authorList>
    </citation>
    <scope>NUCLEOTIDE SEQUENCE</scope>
    <source>
        <strain evidence="2">MT/VB/25A 57/8</strain>
    </source>
</reference>
<feature type="domain" description="Reverse transcriptase zinc-binding" evidence="1">
    <location>
        <begin position="58"/>
        <end position="106"/>
    </location>
</feature>
<accession>A0ABQ9MGT7</accession>
<dbReference type="InterPro" id="IPR026960">
    <property type="entry name" value="RVT-Znf"/>
</dbReference>
<gene>
    <name evidence="2" type="ORF">P3X46_010556</name>
</gene>